<accession>A0A415N7F2</accession>
<comment type="cofactor">
    <cofactor evidence="1">
        <name>Zn(2+)</name>
        <dbReference type="ChEBI" id="CHEBI:29105"/>
    </cofactor>
</comment>
<dbReference type="Proteomes" id="UP000285013">
    <property type="component" value="Unassembled WGS sequence"/>
</dbReference>
<evidence type="ECO:0000313" key="6">
    <source>
        <dbReference type="EMBL" id="RHL91595.1"/>
    </source>
</evidence>
<sequence>MCKVLQFVNAFFHSNTYVLYLEDRPEVWLVDCGDVEPLIQWCEKYGKSIEGVFLTHTHFDHIYGLSDLLVYIPHVKVYTSSNGVQGLASPRYNLSLFHEKPFEYTGDVNTLEEGCSIDLYPNVCLTPYFTPGHDWSCLVFLVDDYLFTGDSYIPSVKLVTNFPKSNKEQAKESLNRILDLSKKCSILCPGHGEILKL</sequence>
<dbReference type="SUPFAM" id="SSF56281">
    <property type="entry name" value="Metallo-hydrolase/oxidoreductase"/>
    <property type="match status" value="1"/>
</dbReference>
<evidence type="ECO:0000259" key="5">
    <source>
        <dbReference type="SMART" id="SM00849"/>
    </source>
</evidence>
<dbReference type="InterPro" id="IPR036866">
    <property type="entry name" value="RibonucZ/Hydroxyglut_hydro"/>
</dbReference>
<dbReference type="CDD" id="cd06262">
    <property type="entry name" value="metallo-hydrolase-like_MBL-fold"/>
    <property type="match status" value="1"/>
</dbReference>
<dbReference type="Pfam" id="PF00753">
    <property type="entry name" value="Lactamase_B"/>
    <property type="match status" value="1"/>
</dbReference>
<reference evidence="6 7" key="1">
    <citation type="submission" date="2018-08" db="EMBL/GenBank/DDBJ databases">
        <title>A genome reference for cultivated species of the human gut microbiota.</title>
        <authorList>
            <person name="Zou Y."/>
            <person name="Xue W."/>
            <person name="Luo G."/>
        </authorList>
    </citation>
    <scope>NUCLEOTIDE SEQUENCE [LARGE SCALE GENOMIC DNA]</scope>
    <source>
        <strain evidence="6 7">AF36-16BH</strain>
    </source>
</reference>
<dbReference type="PANTHER" id="PTHR46233:SF3">
    <property type="entry name" value="HYDROXYACYLGLUTATHIONE HYDROLASE GLOC"/>
    <property type="match status" value="1"/>
</dbReference>
<dbReference type="InterPro" id="IPR051453">
    <property type="entry name" value="MBL_Glyoxalase_II"/>
</dbReference>
<evidence type="ECO:0000256" key="1">
    <source>
        <dbReference type="ARBA" id="ARBA00001947"/>
    </source>
</evidence>
<proteinExistence type="predicted"/>
<dbReference type="AlphaFoldDB" id="A0A415N7F2"/>
<comment type="caution">
    <text evidence="6">The sequence shown here is derived from an EMBL/GenBank/DDBJ whole genome shotgun (WGS) entry which is preliminary data.</text>
</comment>
<evidence type="ECO:0000256" key="3">
    <source>
        <dbReference type="ARBA" id="ARBA00022801"/>
    </source>
</evidence>
<evidence type="ECO:0000256" key="4">
    <source>
        <dbReference type="ARBA" id="ARBA00022833"/>
    </source>
</evidence>
<evidence type="ECO:0000256" key="2">
    <source>
        <dbReference type="ARBA" id="ARBA00022723"/>
    </source>
</evidence>
<feature type="domain" description="Metallo-beta-lactamase" evidence="5">
    <location>
        <begin position="15"/>
        <end position="191"/>
    </location>
</feature>
<dbReference type="Gene3D" id="3.60.15.10">
    <property type="entry name" value="Ribonuclease Z/Hydroxyacylglutathione hydrolase-like"/>
    <property type="match status" value="1"/>
</dbReference>
<name>A0A415N7F2_9BACE</name>
<dbReference type="InterPro" id="IPR001279">
    <property type="entry name" value="Metallo-B-lactamas"/>
</dbReference>
<keyword evidence="4" id="KW-0862">Zinc</keyword>
<keyword evidence="2" id="KW-0479">Metal-binding</keyword>
<dbReference type="GO" id="GO:0046872">
    <property type="term" value="F:metal ion binding"/>
    <property type="evidence" value="ECO:0007669"/>
    <property type="project" value="UniProtKB-KW"/>
</dbReference>
<evidence type="ECO:0000313" key="7">
    <source>
        <dbReference type="Proteomes" id="UP000285013"/>
    </source>
</evidence>
<gene>
    <name evidence="6" type="ORF">DWZ95_14275</name>
</gene>
<dbReference type="EMBL" id="QRPE01000017">
    <property type="protein sequence ID" value="RHL91595.1"/>
    <property type="molecule type" value="Genomic_DNA"/>
</dbReference>
<dbReference type="PANTHER" id="PTHR46233">
    <property type="entry name" value="HYDROXYACYLGLUTATHIONE HYDROLASE GLOC"/>
    <property type="match status" value="1"/>
</dbReference>
<dbReference type="GO" id="GO:0016787">
    <property type="term" value="F:hydrolase activity"/>
    <property type="evidence" value="ECO:0007669"/>
    <property type="project" value="UniProtKB-KW"/>
</dbReference>
<dbReference type="RefSeq" id="WP_118423251.1">
    <property type="nucleotide sequence ID" value="NZ_QRPE01000017.1"/>
</dbReference>
<keyword evidence="3 6" id="KW-0378">Hydrolase</keyword>
<dbReference type="SMART" id="SM00849">
    <property type="entry name" value="Lactamase_B"/>
    <property type="match status" value="1"/>
</dbReference>
<organism evidence="6 7">
    <name type="scientific">Bacteroides intestinalis</name>
    <dbReference type="NCBI Taxonomy" id="329854"/>
    <lineage>
        <taxon>Bacteria</taxon>
        <taxon>Pseudomonadati</taxon>
        <taxon>Bacteroidota</taxon>
        <taxon>Bacteroidia</taxon>
        <taxon>Bacteroidales</taxon>
        <taxon>Bacteroidaceae</taxon>
        <taxon>Bacteroides</taxon>
    </lineage>
</organism>
<protein>
    <submittedName>
        <fullName evidence="6">MBL fold metallo-hydrolase</fullName>
    </submittedName>
</protein>